<accession>A0A3B0VUN2</accession>
<organism evidence="1">
    <name type="scientific">hydrothermal vent metagenome</name>
    <dbReference type="NCBI Taxonomy" id="652676"/>
    <lineage>
        <taxon>unclassified sequences</taxon>
        <taxon>metagenomes</taxon>
        <taxon>ecological metagenomes</taxon>
    </lineage>
</organism>
<name>A0A3B0VUN2_9ZZZZ</name>
<reference evidence="1" key="1">
    <citation type="submission" date="2018-06" db="EMBL/GenBank/DDBJ databases">
        <authorList>
            <person name="Zhirakovskaya E."/>
        </authorList>
    </citation>
    <scope>NUCLEOTIDE SEQUENCE</scope>
</reference>
<dbReference type="AlphaFoldDB" id="A0A3B0VUN2"/>
<feature type="non-terminal residue" evidence="1">
    <location>
        <position position="46"/>
    </location>
</feature>
<dbReference type="EMBL" id="UOFC01000136">
    <property type="protein sequence ID" value="VAW47348.1"/>
    <property type="molecule type" value="Genomic_DNA"/>
</dbReference>
<evidence type="ECO:0000313" key="1">
    <source>
        <dbReference type="EMBL" id="VAW47348.1"/>
    </source>
</evidence>
<proteinExistence type="predicted"/>
<gene>
    <name evidence="1" type="ORF">MNBD_GAMMA03-552</name>
</gene>
<sequence>MVVIKYFILLLFSLLSQNITATEWRINAVTINSTANGLQVSAKYIL</sequence>
<protein>
    <submittedName>
        <fullName evidence="1">Uncharacterized protein</fullName>
    </submittedName>
</protein>